<evidence type="ECO:0000256" key="1">
    <source>
        <dbReference type="ARBA" id="ARBA00006845"/>
    </source>
</evidence>
<accession>A0ABX8ZPR2</accession>
<dbReference type="Pfam" id="PF01337">
    <property type="entry name" value="Barstar"/>
    <property type="match status" value="1"/>
</dbReference>
<keyword evidence="4" id="KW-1185">Reference proteome</keyword>
<evidence type="ECO:0000259" key="2">
    <source>
        <dbReference type="Pfam" id="PF01337"/>
    </source>
</evidence>
<dbReference type="InterPro" id="IPR000468">
    <property type="entry name" value="Barstar"/>
</dbReference>
<gene>
    <name evidence="3" type="ORF">K3148_06090</name>
</gene>
<evidence type="ECO:0000313" key="3">
    <source>
        <dbReference type="EMBL" id="QZD90951.1"/>
    </source>
</evidence>
<protein>
    <submittedName>
        <fullName evidence="3">Barstar family protein</fullName>
    </submittedName>
</protein>
<sequence>MMQTVVIDCAGVQSADEFWQRYLTAVQPEGAAIFGRNLDAFWDAVEVGGPGQPNAKLVFKNTSGLEANFLQALRRIAIDATQTEIELP</sequence>
<dbReference type="EMBL" id="CP081295">
    <property type="protein sequence ID" value="QZD90951.1"/>
    <property type="molecule type" value="Genomic_DNA"/>
</dbReference>
<feature type="domain" description="Barstar (barnase inhibitor)" evidence="2">
    <location>
        <begin position="2"/>
        <end position="70"/>
    </location>
</feature>
<evidence type="ECO:0000313" key="4">
    <source>
        <dbReference type="Proteomes" id="UP000824281"/>
    </source>
</evidence>
<dbReference type="Proteomes" id="UP000824281">
    <property type="component" value="Chromosome"/>
</dbReference>
<proteinExistence type="inferred from homology"/>
<reference evidence="3 4" key="1">
    <citation type="submission" date="2021-08" db="EMBL/GenBank/DDBJ databases">
        <title>Comparative Genomics Analysis of the Genus Qipengyuania Reveals Extensive Genetic Diversity and Metabolic Versatility, Including the Description of Fifteen Novel Species.</title>
        <authorList>
            <person name="Liu Y."/>
        </authorList>
    </citation>
    <scope>NUCLEOTIDE SEQUENCE [LARGE SCALE GENOMIC DNA]</scope>
    <source>
        <strain evidence="3 4">1NDH13</strain>
    </source>
</reference>
<dbReference type="Gene3D" id="3.30.370.10">
    <property type="entry name" value="Barstar-like"/>
    <property type="match status" value="1"/>
</dbReference>
<name>A0ABX8ZPR2_9SPHN</name>
<dbReference type="InterPro" id="IPR035905">
    <property type="entry name" value="Barstar-like_sf"/>
</dbReference>
<dbReference type="SUPFAM" id="SSF52038">
    <property type="entry name" value="Barstar-related"/>
    <property type="match status" value="1"/>
</dbReference>
<organism evidence="3 4">
    <name type="scientific">Qipengyuania aurantiaca</name>
    <dbReference type="NCBI Taxonomy" id="2867233"/>
    <lineage>
        <taxon>Bacteria</taxon>
        <taxon>Pseudomonadati</taxon>
        <taxon>Pseudomonadota</taxon>
        <taxon>Alphaproteobacteria</taxon>
        <taxon>Sphingomonadales</taxon>
        <taxon>Erythrobacteraceae</taxon>
        <taxon>Qipengyuania</taxon>
    </lineage>
</organism>
<comment type="similarity">
    <text evidence="1">Belongs to the barstar family.</text>
</comment>